<dbReference type="PANTHER" id="PTHR13462">
    <property type="entry name" value="CALCIUM UNIPORTER PROTEIN, MITOCHONDRIAL"/>
    <property type="match status" value="1"/>
</dbReference>
<dbReference type="GO" id="GO:0015292">
    <property type="term" value="F:uniporter activity"/>
    <property type="evidence" value="ECO:0007669"/>
    <property type="project" value="TreeGrafter"/>
</dbReference>
<dbReference type="InterPro" id="IPR006769">
    <property type="entry name" value="MCU_C"/>
</dbReference>
<reference evidence="21" key="1">
    <citation type="submission" date="2023-02" db="EMBL/GenBank/DDBJ databases">
        <title>Identification and recombinant expression of a fungal hydrolase from Papiliotrema laurentii that hydrolyzes apple cutin and clears colloidal polyester polyurethane.</title>
        <authorList>
            <consortium name="DOE Joint Genome Institute"/>
            <person name="Roman V.A."/>
            <person name="Bojanowski C."/>
            <person name="Crable B.R."/>
            <person name="Wagner D.N."/>
            <person name="Hung C.S."/>
            <person name="Nadeau L.J."/>
            <person name="Schratz L."/>
            <person name="Haridas S."/>
            <person name="Pangilinan J."/>
            <person name="Lipzen A."/>
            <person name="Na H."/>
            <person name="Yan M."/>
            <person name="Ng V."/>
            <person name="Grigoriev I.V."/>
            <person name="Spatafora J.W."/>
            <person name="Barlow D."/>
            <person name="Biffinger J."/>
            <person name="Kelley-Loughnane N."/>
            <person name="Varaljay V.A."/>
            <person name="Crookes-Goodson W.J."/>
        </authorList>
    </citation>
    <scope>NUCLEOTIDE SEQUENCE</scope>
    <source>
        <strain evidence="21">5307AH</strain>
    </source>
</reference>
<keyword evidence="8" id="KW-0106">Calcium</keyword>
<evidence type="ECO:0000259" key="20">
    <source>
        <dbReference type="Pfam" id="PF04678"/>
    </source>
</evidence>
<evidence type="ECO:0000256" key="7">
    <source>
        <dbReference type="ARBA" id="ARBA00022792"/>
    </source>
</evidence>
<evidence type="ECO:0000256" key="16">
    <source>
        <dbReference type="ARBA" id="ARBA00044981"/>
    </source>
</evidence>
<feature type="compositionally biased region" description="Acidic residues" evidence="18">
    <location>
        <begin position="162"/>
        <end position="176"/>
    </location>
</feature>
<evidence type="ECO:0000256" key="12">
    <source>
        <dbReference type="ARBA" id="ARBA00023136"/>
    </source>
</evidence>
<comment type="similarity">
    <text evidence="2">Belongs to the MCU (TC 1.A.77) family.</text>
</comment>
<keyword evidence="22" id="KW-1185">Reference proteome</keyword>
<keyword evidence="11" id="KW-0496">Mitochondrion</keyword>
<comment type="catalytic activity">
    <reaction evidence="14">
        <text>Ca(2+)(in) = Ca(2+)(out)</text>
        <dbReference type="Rhea" id="RHEA:29671"/>
        <dbReference type="ChEBI" id="CHEBI:29108"/>
    </reaction>
</comment>
<proteinExistence type="inferred from homology"/>
<keyword evidence="5" id="KW-0107">Calcium channel</keyword>
<dbReference type="EMBL" id="JAODAN010000005">
    <property type="protein sequence ID" value="KAK1924486.1"/>
    <property type="molecule type" value="Genomic_DNA"/>
</dbReference>
<evidence type="ECO:0000256" key="17">
    <source>
        <dbReference type="ARBA" id="ARBA00045938"/>
    </source>
</evidence>
<organism evidence="21 22">
    <name type="scientific">Papiliotrema laurentii</name>
    <name type="common">Cryptococcus laurentii</name>
    <dbReference type="NCBI Taxonomy" id="5418"/>
    <lineage>
        <taxon>Eukaryota</taxon>
        <taxon>Fungi</taxon>
        <taxon>Dikarya</taxon>
        <taxon>Basidiomycota</taxon>
        <taxon>Agaricomycotina</taxon>
        <taxon>Tremellomycetes</taxon>
        <taxon>Tremellales</taxon>
        <taxon>Rhynchogastremaceae</taxon>
        <taxon>Papiliotrema</taxon>
    </lineage>
</organism>
<evidence type="ECO:0000256" key="3">
    <source>
        <dbReference type="ARBA" id="ARBA00022448"/>
    </source>
</evidence>
<feature type="compositionally biased region" description="Basic and acidic residues" evidence="18">
    <location>
        <begin position="462"/>
        <end position="477"/>
    </location>
</feature>
<comment type="subcellular location">
    <subcellularLocation>
        <location evidence="1">Mitochondrion inner membrane</location>
        <topology evidence="1">Multi-pass membrane protein</topology>
    </subcellularLocation>
</comment>
<keyword evidence="6 19" id="KW-0812">Transmembrane</keyword>
<comment type="function">
    <text evidence="17">Highly selective calcium channel localized to the inner mitochondrial membrane, which mediates calcium uptake into the mitochondrial matrix. Mitochondrial calcium homeostasis plays key roles in cellular physiology and regulates ATP production, cytoplasmic calcium signals and activation of cell death pathways. Sufficient to operate as a pore-forming channel without the need of calcium-sensor or auxiliary subunit.</text>
</comment>
<evidence type="ECO:0000256" key="19">
    <source>
        <dbReference type="SAM" id="Phobius"/>
    </source>
</evidence>
<feature type="domain" description="Calcium uniporter protein C-terminal" evidence="20">
    <location>
        <begin position="257"/>
        <end position="381"/>
    </location>
</feature>
<evidence type="ECO:0000256" key="8">
    <source>
        <dbReference type="ARBA" id="ARBA00022837"/>
    </source>
</evidence>
<evidence type="ECO:0000256" key="5">
    <source>
        <dbReference type="ARBA" id="ARBA00022673"/>
    </source>
</evidence>
<keyword evidence="7" id="KW-0999">Mitochondrion inner membrane</keyword>
<accession>A0AAD9L5M1</accession>
<feature type="transmembrane region" description="Helical" evidence="19">
    <location>
        <begin position="296"/>
        <end position="316"/>
    </location>
</feature>
<dbReference type="GO" id="GO:1990246">
    <property type="term" value="C:uniplex complex"/>
    <property type="evidence" value="ECO:0007669"/>
    <property type="project" value="TreeGrafter"/>
</dbReference>
<evidence type="ECO:0000256" key="14">
    <source>
        <dbReference type="ARBA" id="ARBA00036634"/>
    </source>
</evidence>
<evidence type="ECO:0000256" key="2">
    <source>
        <dbReference type="ARBA" id="ARBA00005653"/>
    </source>
</evidence>
<evidence type="ECO:0000313" key="21">
    <source>
        <dbReference type="EMBL" id="KAK1924486.1"/>
    </source>
</evidence>
<evidence type="ECO:0000256" key="10">
    <source>
        <dbReference type="ARBA" id="ARBA00023065"/>
    </source>
</evidence>
<keyword evidence="9 19" id="KW-1133">Transmembrane helix</keyword>
<evidence type="ECO:0000256" key="6">
    <source>
        <dbReference type="ARBA" id="ARBA00022692"/>
    </source>
</evidence>
<dbReference type="GO" id="GO:0051560">
    <property type="term" value="P:mitochondrial calcium ion homeostasis"/>
    <property type="evidence" value="ECO:0007669"/>
    <property type="project" value="InterPro"/>
</dbReference>
<name>A0AAD9L5M1_PAPLA</name>
<dbReference type="PANTHER" id="PTHR13462:SF10">
    <property type="entry name" value="CALCIUM UNIPORTER PROTEIN, MITOCHONDRIAL"/>
    <property type="match status" value="1"/>
</dbReference>
<dbReference type="GO" id="GO:0005262">
    <property type="term" value="F:calcium channel activity"/>
    <property type="evidence" value="ECO:0007669"/>
    <property type="project" value="UniProtKB-KW"/>
</dbReference>
<keyword evidence="10" id="KW-0406">Ion transport</keyword>
<sequence>MQRVTNPLRGVSSFPIRPCSSLRAFYNPQKRLNSTKPQRPKQSLVEGAVDISHSHFISSASPASDFNPTQNRLAGLETAHKWEGKLSPTTSHLFKLILPLPRRGQPDSPQPTAFLLHPSQPLSHLSRLIAGCLPPDQRDVDIQYLALTGQESDLDSHLRNAEEEEEEDNGADEVDAEMLSPGETSTGKRQEGGPYLNERSSGEGRWQEVSWSTSTDLSDFIKQSCLNERFKIRIQPQSKGEDSALKPMTLEVAIPSFESRTRYLRKRLLGLTKELDEMTKKKKFIDVEAHKGARQLIVAGLVAGAGYWIAVIRWTFFSEAGWDVMEPVTWTVGFGGLLASAAFLAYHNREVSYSSILDLSITARQRALYDKQGLDIDRWTEMVAEAKTLRKEIIRIAADYDIEWKGELENLASHARRPILSRDHRGASGENSEVEAEGEEVEEKLDIDKTIDEADDLASQTEEQRQKEKAAQRKGEAVEDGTSGRTKKSHKELGEERARKYVEQK</sequence>
<feature type="compositionally biased region" description="Acidic residues" evidence="18">
    <location>
        <begin position="432"/>
        <end position="443"/>
    </location>
</feature>
<feature type="compositionally biased region" description="Basic and acidic residues" evidence="18">
    <location>
        <begin position="491"/>
        <end position="505"/>
    </location>
</feature>
<evidence type="ECO:0000256" key="4">
    <source>
        <dbReference type="ARBA" id="ARBA00022568"/>
    </source>
</evidence>
<keyword evidence="12 19" id="KW-0472">Membrane</keyword>
<feature type="region of interest" description="Disordered" evidence="18">
    <location>
        <begin position="153"/>
        <end position="208"/>
    </location>
</feature>
<feature type="transmembrane region" description="Helical" evidence="19">
    <location>
        <begin position="328"/>
        <end position="346"/>
    </location>
</feature>
<evidence type="ECO:0000256" key="18">
    <source>
        <dbReference type="SAM" id="MobiDB-lite"/>
    </source>
</evidence>
<dbReference type="Pfam" id="PF04678">
    <property type="entry name" value="MCU"/>
    <property type="match status" value="1"/>
</dbReference>
<protein>
    <recommendedName>
        <fullName evidence="16">Calcium uniporter protein, mitochondrial</fullName>
    </recommendedName>
</protein>
<feature type="region of interest" description="Disordered" evidence="18">
    <location>
        <begin position="422"/>
        <end position="505"/>
    </location>
</feature>
<dbReference type="GO" id="GO:0036444">
    <property type="term" value="P:calcium import into the mitochondrion"/>
    <property type="evidence" value="ECO:0007669"/>
    <property type="project" value="TreeGrafter"/>
</dbReference>
<comment type="subunit">
    <text evidence="15">Homotetramer, assembles in a dimer or dimers configuration with two interfaces.</text>
</comment>
<keyword evidence="4" id="KW-0109">Calcium transport</keyword>
<evidence type="ECO:0000313" key="22">
    <source>
        <dbReference type="Proteomes" id="UP001182556"/>
    </source>
</evidence>
<keyword evidence="13" id="KW-0407">Ion channel</keyword>
<dbReference type="InterPro" id="IPR039055">
    <property type="entry name" value="MCU_fam"/>
</dbReference>
<evidence type="ECO:0000256" key="11">
    <source>
        <dbReference type="ARBA" id="ARBA00023128"/>
    </source>
</evidence>
<gene>
    <name evidence="21" type="ORF">DB88DRAFT_490582</name>
</gene>
<dbReference type="AlphaFoldDB" id="A0AAD9L5M1"/>
<keyword evidence="3" id="KW-0813">Transport</keyword>
<comment type="caution">
    <text evidence="21">The sequence shown here is derived from an EMBL/GenBank/DDBJ whole genome shotgun (WGS) entry which is preliminary data.</text>
</comment>
<evidence type="ECO:0000256" key="1">
    <source>
        <dbReference type="ARBA" id="ARBA00004448"/>
    </source>
</evidence>
<evidence type="ECO:0000256" key="13">
    <source>
        <dbReference type="ARBA" id="ARBA00023303"/>
    </source>
</evidence>
<evidence type="ECO:0000256" key="15">
    <source>
        <dbReference type="ARBA" id="ARBA00044966"/>
    </source>
</evidence>
<evidence type="ECO:0000256" key="9">
    <source>
        <dbReference type="ARBA" id="ARBA00022989"/>
    </source>
</evidence>
<dbReference type="Proteomes" id="UP001182556">
    <property type="component" value="Unassembled WGS sequence"/>
</dbReference>